<reference evidence="1 2" key="1">
    <citation type="journal article" date="2019" name="Sci. Rep.">
        <title>Orb-weaving spider Araneus ventricosus genome elucidates the spidroin gene catalogue.</title>
        <authorList>
            <person name="Kono N."/>
            <person name="Nakamura H."/>
            <person name="Ohtoshi R."/>
            <person name="Moran D.A.P."/>
            <person name="Shinohara A."/>
            <person name="Yoshida Y."/>
            <person name="Fujiwara M."/>
            <person name="Mori M."/>
            <person name="Tomita M."/>
            <person name="Arakawa K."/>
        </authorList>
    </citation>
    <scope>NUCLEOTIDE SEQUENCE [LARGE SCALE GENOMIC DNA]</scope>
</reference>
<name>A0A4Y2KTB4_ARAVE</name>
<comment type="caution">
    <text evidence="1">The sequence shown here is derived from an EMBL/GenBank/DDBJ whole genome shotgun (WGS) entry which is preliminary data.</text>
</comment>
<accession>A0A4Y2KTB4</accession>
<evidence type="ECO:0000313" key="1">
    <source>
        <dbReference type="EMBL" id="GBN04586.1"/>
    </source>
</evidence>
<dbReference type="EMBL" id="BGPR01004897">
    <property type="protein sequence ID" value="GBN04586.1"/>
    <property type="molecule type" value="Genomic_DNA"/>
</dbReference>
<sequence length="131" mass="14811">MNYRSKLGIFIKILKRNKAPGPDGSPNEVIQRFRSVIPGFLRRCFNLCLTLGAFPKRSGLPPIDLEIQHKNDASFSFGHPSPDMINGRLHLYDILHPASLQPFQIIKYDNSIPNHFAKTCFTNGSKTLKMS</sequence>
<proteinExistence type="predicted"/>
<organism evidence="1 2">
    <name type="scientific">Araneus ventricosus</name>
    <name type="common">Orbweaver spider</name>
    <name type="synonym">Epeira ventricosa</name>
    <dbReference type="NCBI Taxonomy" id="182803"/>
    <lineage>
        <taxon>Eukaryota</taxon>
        <taxon>Metazoa</taxon>
        <taxon>Ecdysozoa</taxon>
        <taxon>Arthropoda</taxon>
        <taxon>Chelicerata</taxon>
        <taxon>Arachnida</taxon>
        <taxon>Araneae</taxon>
        <taxon>Araneomorphae</taxon>
        <taxon>Entelegynae</taxon>
        <taxon>Araneoidea</taxon>
        <taxon>Araneidae</taxon>
        <taxon>Araneus</taxon>
    </lineage>
</organism>
<gene>
    <name evidence="1" type="ORF">AVEN_1987_1</name>
</gene>
<dbReference type="AlphaFoldDB" id="A0A4Y2KTB4"/>
<dbReference type="Proteomes" id="UP000499080">
    <property type="component" value="Unassembled WGS sequence"/>
</dbReference>
<evidence type="ECO:0000313" key="2">
    <source>
        <dbReference type="Proteomes" id="UP000499080"/>
    </source>
</evidence>
<protein>
    <submittedName>
        <fullName evidence="1">Uncharacterized protein</fullName>
    </submittedName>
</protein>
<keyword evidence="2" id="KW-1185">Reference proteome</keyword>